<gene>
    <name evidence="8" type="ORF">BSAL_21590</name>
</gene>
<dbReference type="PANTHER" id="PTHR11751">
    <property type="entry name" value="ALANINE AMINOTRANSFERASE"/>
    <property type="match status" value="1"/>
</dbReference>
<dbReference type="GO" id="GO:0042853">
    <property type="term" value="P:L-alanine catabolic process"/>
    <property type="evidence" value="ECO:0007669"/>
    <property type="project" value="UniProtKB-UniPathway"/>
</dbReference>
<accession>A0A0S4KND1</accession>
<dbReference type="CDD" id="cd00609">
    <property type="entry name" value="AAT_like"/>
    <property type="match status" value="1"/>
</dbReference>
<dbReference type="EMBL" id="CYKH01001744">
    <property type="protein sequence ID" value="CUI15044.1"/>
    <property type="molecule type" value="Genomic_DNA"/>
</dbReference>
<evidence type="ECO:0000256" key="2">
    <source>
        <dbReference type="ARBA" id="ARBA00011738"/>
    </source>
</evidence>
<dbReference type="OMA" id="KSMTHIT"/>
<evidence type="ECO:0000256" key="1">
    <source>
        <dbReference type="ARBA" id="ARBA00001933"/>
    </source>
</evidence>
<evidence type="ECO:0000259" key="7">
    <source>
        <dbReference type="Pfam" id="PF00155"/>
    </source>
</evidence>
<evidence type="ECO:0000256" key="4">
    <source>
        <dbReference type="ARBA" id="ARBA00022679"/>
    </source>
</evidence>
<dbReference type="Gene3D" id="3.90.1150.10">
    <property type="entry name" value="Aspartate Aminotransferase, domain 1"/>
    <property type="match status" value="1"/>
</dbReference>
<dbReference type="SUPFAM" id="SSF53383">
    <property type="entry name" value="PLP-dependent transferases"/>
    <property type="match status" value="1"/>
</dbReference>
<keyword evidence="3 8" id="KW-0032">Aminotransferase</keyword>
<protein>
    <submittedName>
        <fullName evidence="8">Alanine aminotransferase, putative</fullName>
    </submittedName>
</protein>
<feature type="domain" description="Aminotransferase class I/classII large" evidence="7">
    <location>
        <begin position="21"/>
        <end position="391"/>
    </location>
</feature>
<dbReference type="InterPro" id="IPR045088">
    <property type="entry name" value="ALAT1/2-like"/>
</dbReference>
<dbReference type="AlphaFoldDB" id="A0A0S4KND1"/>
<dbReference type="FunFam" id="3.90.1150.10:FF:000151">
    <property type="entry name" value="Alanine aminotransferase 2"/>
    <property type="match status" value="1"/>
</dbReference>
<dbReference type="InterPro" id="IPR015422">
    <property type="entry name" value="PyrdxlP-dep_Trfase_small"/>
</dbReference>
<dbReference type="InterPro" id="IPR015421">
    <property type="entry name" value="PyrdxlP-dep_Trfase_major"/>
</dbReference>
<dbReference type="UniPathway" id="UPA00528">
    <property type="reaction ID" value="UER00586"/>
</dbReference>
<evidence type="ECO:0000313" key="9">
    <source>
        <dbReference type="Proteomes" id="UP000051952"/>
    </source>
</evidence>
<keyword evidence="5" id="KW-0663">Pyridoxal phosphate</keyword>
<comment type="subunit">
    <text evidence="2">Homodimer.</text>
</comment>
<dbReference type="Pfam" id="PF00155">
    <property type="entry name" value="Aminotran_1_2"/>
    <property type="match status" value="1"/>
</dbReference>
<name>A0A0S4KND1_BODSA</name>
<evidence type="ECO:0000256" key="6">
    <source>
        <dbReference type="ARBA" id="ARBA00025785"/>
    </source>
</evidence>
<comment type="similarity">
    <text evidence="6">Belongs to the class-I pyridoxal-phosphate-dependent aminotransferase family. Alanine aminotransferase subfamily.</text>
</comment>
<evidence type="ECO:0000256" key="3">
    <source>
        <dbReference type="ARBA" id="ARBA00022576"/>
    </source>
</evidence>
<proteinExistence type="inferred from homology"/>
<sequence>MALVDAPMLMALDGVVAQLPTDVVARAKTYLRLSGNGKTGAYSDPAGHLWVREAIASFIARRDEDSTVAPDPQHIIADGATNAVRIIMQLLIAGPSDGVLIPIPQFPLFTALISLCGGTVAPYYLDESVRWGFNVQNLEMSVQKLKDDGVTPRIMVVINPGNPTGQVFTRDTMEDVVRFCHEHNIILLADEVYQDNIYGADRVFHSFRKVILSMPSPYNTTSCISLHSTSKGAVGECSRRGGYMELLNIAPNQRAQMLKLCSINLSSNFNGQVMTALMCSPPVEGDESYPLFRKEYDFILSGLKERAELLTKELNSIEGISCNSVDGAMYAFPQIYLPPKYVARCAALAQEEEVAADARWALELLEATGVVVVPGSGFLQQQGTFHFRTTILPPQDQMMAMTSAIRAFHTKIMESYA</sequence>
<dbReference type="Gene3D" id="1.10.287.1970">
    <property type="match status" value="1"/>
</dbReference>
<keyword evidence="4 8" id="KW-0808">Transferase</keyword>
<dbReference type="OrthoDB" id="1732682at2759"/>
<evidence type="ECO:0000256" key="5">
    <source>
        <dbReference type="ARBA" id="ARBA00022898"/>
    </source>
</evidence>
<dbReference type="GO" id="GO:0030170">
    <property type="term" value="F:pyridoxal phosphate binding"/>
    <property type="evidence" value="ECO:0007669"/>
    <property type="project" value="InterPro"/>
</dbReference>
<dbReference type="PANTHER" id="PTHR11751:SF29">
    <property type="entry name" value="ALANINE TRANSAMINASE"/>
    <property type="match status" value="1"/>
</dbReference>
<dbReference type="Gene3D" id="3.40.640.10">
    <property type="entry name" value="Type I PLP-dependent aspartate aminotransferase-like (Major domain)"/>
    <property type="match status" value="1"/>
</dbReference>
<dbReference type="VEuPathDB" id="TriTrypDB:BSAL_21590"/>
<comment type="cofactor">
    <cofactor evidence="1">
        <name>pyridoxal 5'-phosphate</name>
        <dbReference type="ChEBI" id="CHEBI:597326"/>
    </cofactor>
</comment>
<dbReference type="GO" id="GO:0004021">
    <property type="term" value="F:L-alanine:2-oxoglutarate aminotransferase activity"/>
    <property type="evidence" value="ECO:0007669"/>
    <property type="project" value="TreeGrafter"/>
</dbReference>
<evidence type="ECO:0000313" key="8">
    <source>
        <dbReference type="EMBL" id="CUI15044.1"/>
    </source>
</evidence>
<dbReference type="InterPro" id="IPR004839">
    <property type="entry name" value="Aminotransferase_I/II_large"/>
</dbReference>
<dbReference type="FunFam" id="3.40.640.10:FF:000012">
    <property type="entry name" value="alanine aminotransferase 2"/>
    <property type="match status" value="1"/>
</dbReference>
<dbReference type="InterPro" id="IPR015424">
    <property type="entry name" value="PyrdxlP-dep_Trfase"/>
</dbReference>
<dbReference type="Proteomes" id="UP000051952">
    <property type="component" value="Unassembled WGS sequence"/>
</dbReference>
<keyword evidence="9" id="KW-1185">Reference proteome</keyword>
<organism evidence="8 9">
    <name type="scientific">Bodo saltans</name>
    <name type="common">Flagellated protozoan</name>
    <dbReference type="NCBI Taxonomy" id="75058"/>
    <lineage>
        <taxon>Eukaryota</taxon>
        <taxon>Discoba</taxon>
        <taxon>Euglenozoa</taxon>
        <taxon>Kinetoplastea</taxon>
        <taxon>Metakinetoplastina</taxon>
        <taxon>Eubodonida</taxon>
        <taxon>Bodonidae</taxon>
        <taxon>Bodo</taxon>
    </lineage>
</organism>
<reference evidence="9" key="1">
    <citation type="submission" date="2015-09" db="EMBL/GenBank/DDBJ databases">
        <authorList>
            <consortium name="Pathogen Informatics"/>
        </authorList>
    </citation>
    <scope>NUCLEOTIDE SEQUENCE [LARGE SCALE GENOMIC DNA]</scope>
    <source>
        <strain evidence="9">Lake Konstanz</strain>
    </source>
</reference>